<accession>A0A6J4RJI2</accession>
<protein>
    <submittedName>
        <fullName evidence="2">Uncharacterized protein</fullName>
    </submittedName>
</protein>
<name>A0A6J4RJI2_9ACTN</name>
<sequence length="98" mass="10799">MKDQVLHVVEVLLVERLVEPELAVDRLDDRRAGVATGAQRCRVGAREDVEDDEGEPADHEEQHEDPEQSAGDVRSHGFLRWGEPRGPAVAGRPPCSVP</sequence>
<evidence type="ECO:0000256" key="1">
    <source>
        <dbReference type="SAM" id="MobiDB-lite"/>
    </source>
</evidence>
<gene>
    <name evidence="2" type="ORF">AVDCRST_MAG12-781</name>
</gene>
<dbReference type="AlphaFoldDB" id="A0A6J4RJI2"/>
<evidence type="ECO:0000313" key="2">
    <source>
        <dbReference type="EMBL" id="CAA9471132.1"/>
    </source>
</evidence>
<reference evidence="2" key="1">
    <citation type="submission" date="2020-02" db="EMBL/GenBank/DDBJ databases">
        <authorList>
            <person name="Meier V. D."/>
        </authorList>
    </citation>
    <scope>NUCLEOTIDE SEQUENCE</scope>
    <source>
        <strain evidence="2">AVDCRST_MAG12</strain>
    </source>
</reference>
<feature type="region of interest" description="Disordered" evidence="1">
    <location>
        <begin position="29"/>
        <end position="98"/>
    </location>
</feature>
<organism evidence="2">
    <name type="scientific">uncultured Rubrobacteraceae bacterium</name>
    <dbReference type="NCBI Taxonomy" id="349277"/>
    <lineage>
        <taxon>Bacteria</taxon>
        <taxon>Bacillati</taxon>
        <taxon>Actinomycetota</taxon>
        <taxon>Rubrobacteria</taxon>
        <taxon>Rubrobacterales</taxon>
        <taxon>Rubrobacteraceae</taxon>
        <taxon>environmental samples</taxon>
    </lineage>
</organism>
<dbReference type="EMBL" id="CADCVK010000134">
    <property type="protein sequence ID" value="CAA9471132.1"/>
    <property type="molecule type" value="Genomic_DNA"/>
</dbReference>
<feature type="compositionally biased region" description="Basic and acidic residues" evidence="1">
    <location>
        <begin position="56"/>
        <end position="66"/>
    </location>
</feature>
<proteinExistence type="predicted"/>